<sequence length="368" mass="43525">MTQEELVEMILEVLDEELPVSPYISPSEQALIDERLAEEERLRRLAAMDNFKERALMEMMDGVLELKWEDKLKKDVPKPPCMIKKVPDKWNEQDLNDVKEYEYKVEEMRKDRAKYKVMLLEEWEKITTNLKMRAAGLELAEAEATVQYHTRNVTSVKDRILHIKTQLAHMIGYQNDLEQDIIIQLNLCQGQVEMELTGHFEDFHRVHLITKNTINNINTKVKRAGSMKIAETQKSCRMRKMIVNQEWVQKKLKMSIENLKAHIKRTDRTKISRETLEFLRNEERGCVAKDTWLAKTDRDAEAMIAYYRDESDRLDAKLEAIEAKKLKLKHSLKEIDTRAREVHLSVSLTKMEKDKDFEEEYEQSRKAR</sequence>
<dbReference type="PANTHER" id="PTHR14885">
    <property type="entry name" value="CILIA- AND FLAGELLA-ASSOCIATED PROTEIN 43-RELATED"/>
    <property type="match status" value="1"/>
</dbReference>
<accession>A0A3Q0JMS1</accession>
<keyword evidence="5" id="KW-0677">Repeat</keyword>
<dbReference type="GO" id="GO:0005930">
    <property type="term" value="C:axoneme"/>
    <property type="evidence" value="ECO:0007669"/>
    <property type="project" value="TreeGrafter"/>
</dbReference>
<gene>
    <name evidence="11" type="primary">LOC103522618</name>
</gene>
<evidence type="ECO:0000256" key="6">
    <source>
        <dbReference type="ARBA" id="ARBA00023054"/>
    </source>
</evidence>
<evidence type="ECO:0000313" key="10">
    <source>
        <dbReference type="Proteomes" id="UP000079169"/>
    </source>
</evidence>
<evidence type="ECO:0000313" key="11">
    <source>
        <dbReference type="RefSeq" id="XP_026688468.1"/>
    </source>
</evidence>
<dbReference type="GeneID" id="103522618"/>
<dbReference type="AlphaFoldDB" id="A0A3Q0JMS1"/>
<keyword evidence="8" id="KW-0966">Cell projection</keyword>
<feature type="coiled-coil region" evidence="9">
    <location>
        <begin position="304"/>
        <end position="338"/>
    </location>
</feature>
<evidence type="ECO:0000256" key="5">
    <source>
        <dbReference type="ARBA" id="ARBA00022737"/>
    </source>
</evidence>
<evidence type="ECO:0000256" key="1">
    <source>
        <dbReference type="ARBA" id="ARBA00004138"/>
    </source>
</evidence>
<keyword evidence="7" id="KW-0206">Cytoskeleton</keyword>
<dbReference type="PANTHER" id="PTHR14885:SF1">
    <property type="entry name" value="CILIA- AND FLAGELLA-ASSOCIATED PROTEIN 43"/>
    <property type="match status" value="1"/>
</dbReference>
<keyword evidence="6 9" id="KW-0175">Coiled coil</keyword>
<evidence type="ECO:0000256" key="2">
    <source>
        <dbReference type="ARBA" id="ARBA00004245"/>
    </source>
</evidence>
<dbReference type="PaxDb" id="121845-A0A3Q0JMS1"/>
<evidence type="ECO:0000256" key="3">
    <source>
        <dbReference type="ARBA" id="ARBA00022490"/>
    </source>
</evidence>
<name>A0A3Q0JMS1_DIACI</name>
<reference evidence="11" key="1">
    <citation type="submission" date="2025-08" db="UniProtKB">
        <authorList>
            <consortium name="RefSeq"/>
        </authorList>
    </citation>
    <scope>IDENTIFICATION</scope>
</reference>
<dbReference type="GO" id="GO:0060271">
    <property type="term" value="P:cilium assembly"/>
    <property type="evidence" value="ECO:0007669"/>
    <property type="project" value="TreeGrafter"/>
</dbReference>
<dbReference type="STRING" id="121845.A0A3Q0JMS1"/>
<dbReference type="Pfam" id="PF25828">
    <property type="entry name" value="CC_Cfap43"/>
    <property type="match status" value="1"/>
</dbReference>
<protein>
    <submittedName>
        <fullName evidence="11">Uncharacterized protein LOC103522618</fullName>
    </submittedName>
</protein>
<evidence type="ECO:0000256" key="9">
    <source>
        <dbReference type="SAM" id="Coils"/>
    </source>
</evidence>
<keyword evidence="10" id="KW-1185">Reference proteome</keyword>
<dbReference type="KEGG" id="dci:103522618"/>
<dbReference type="RefSeq" id="XP_026688468.1">
    <property type="nucleotide sequence ID" value="XM_026832667.1"/>
</dbReference>
<comment type="subcellular location">
    <subcellularLocation>
        <location evidence="1">Cell projection</location>
        <location evidence="1">Cilium</location>
    </subcellularLocation>
    <subcellularLocation>
        <location evidence="2">Cytoplasm</location>
        <location evidence="2">Cytoskeleton</location>
    </subcellularLocation>
</comment>
<evidence type="ECO:0000256" key="8">
    <source>
        <dbReference type="ARBA" id="ARBA00023273"/>
    </source>
</evidence>
<evidence type="ECO:0000256" key="4">
    <source>
        <dbReference type="ARBA" id="ARBA00022574"/>
    </source>
</evidence>
<dbReference type="Proteomes" id="UP000079169">
    <property type="component" value="Unplaced"/>
</dbReference>
<evidence type="ECO:0000256" key="7">
    <source>
        <dbReference type="ARBA" id="ARBA00023212"/>
    </source>
</evidence>
<keyword evidence="4" id="KW-0853">WD repeat</keyword>
<proteinExistence type="predicted"/>
<organism evidence="10 11">
    <name type="scientific">Diaphorina citri</name>
    <name type="common">Asian citrus psyllid</name>
    <dbReference type="NCBI Taxonomy" id="121845"/>
    <lineage>
        <taxon>Eukaryota</taxon>
        <taxon>Metazoa</taxon>
        <taxon>Ecdysozoa</taxon>
        <taxon>Arthropoda</taxon>
        <taxon>Hexapoda</taxon>
        <taxon>Insecta</taxon>
        <taxon>Pterygota</taxon>
        <taxon>Neoptera</taxon>
        <taxon>Paraneoptera</taxon>
        <taxon>Hemiptera</taxon>
        <taxon>Sternorrhyncha</taxon>
        <taxon>Psylloidea</taxon>
        <taxon>Psyllidae</taxon>
        <taxon>Diaphorininae</taxon>
        <taxon>Diaphorina</taxon>
    </lineage>
</organism>
<keyword evidence="3" id="KW-0963">Cytoplasm</keyword>